<dbReference type="Gene3D" id="3.90.25.10">
    <property type="entry name" value="UDP-galactose 4-epimerase, domain 1"/>
    <property type="match status" value="1"/>
</dbReference>
<evidence type="ECO:0000259" key="4">
    <source>
        <dbReference type="Pfam" id="PF05368"/>
    </source>
</evidence>
<protein>
    <recommendedName>
        <fullName evidence="4">NmrA-like domain-containing protein</fullName>
    </recommendedName>
</protein>
<feature type="region of interest" description="Disordered" evidence="3">
    <location>
        <begin position="1"/>
        <end position="21"/>
    </location>
</feature>
<accession>A0A9W8EFD9</accession>
<dbReference type="InterPro" id="IPR008030">
    <property type="entry name" value="NmrA-like"/>
</dbReference>
<evidence type="ECO:0000313" key="5">
    <source>
        <dbReference type="EMBL" id="KAJ2004115.1"/>
    </source>
</evidence>
<keyword evidence="6" id="KW-1185">Reference proteome</keyword>
<dbReference type="InterPro" id="IPR036291">
    <property type="entry name" value="NAD(P)-bd_dom_sf"/>
</dbReference>
<evidence type="ECO:0000313" key="6">
    <source>
        <dbReference type="Proteomes" id="UP001150907"/>
    </source>
</evidence>
<dbReference type="PANTHER" id="PTHR47706:SF9">
    <property type="entry name" value="NMRA-LIKE DOMAIN-CONTAINING PROTEIN-RELATED"/>
    <property type="match status" value="1"/>
</dbReference>
<keyword evidence="2" id="KW-0560">Oxidoreductase</keyword>
<evidence type="ECO:0000256" key="2">
    <source>
        <dbReference type="ARBA" id="ARBA00023002"/>
    </source>
</evidence>
<dbReference type="Gene3D" id="3.40.50.720">
    <property type="entry name" value="NAD(P)-binding Rossmann-like Domain"/>
    <property type="match status" value="1"/>
</dbReference>
<dbReference type="InterPro" id="IPR051609">
    <property type="entry name" value="NmrA/Isoflavone_reductase-like"/>
</dbReference>
<comment type="caution">
    <text evidence="5">The sequence shown here is derived from an EMBL/GenBank/DDBJ whole genome shotgun (WGS) entry which is preliminary data.</text>
</comment>
<dbReference type="Proteomes" id="UP001150907">
    <property type="component" value="Unassembled WGS sequence"/>
</dbReference>
<dbReference type="AlphaFoldDB" id="A0A9W8EFD9"/>
<proteinExistence type="predicted"/>
<feature type="domain" description="NmrA-like" evidence="4">
    <location>
        <begin position="84"/>
        <end position="288"/>
    </location>
</feature>
<dbReference type="PANTHER" id="PTHR47706">
    <property type="entry name" value="NMRA-LIKE FAMILY PROTEIN"/>
    <property type="match status" value="1"/>
</dbReference>
<organism evidence="5 6">
    <name type="scientific">Coemansia thaxteri</name>
    <dbReference type="NCBI Taxonomy" id="2663907"/>
    <lineage>
        <taxon>Eukaryota</taxon>
        <taxon>Fungi</taxon>
        <taxon>Fungi incertae sedis</taxon>
        <taxon>Zoopagomycota</taxon>
        <taxon>Kickxellomycotina</taxon>
        <taxon>Kickxellomycetes</taxon>
        <taxon>Kickxellales</taxon>
        <taxon>Kickxellaceae</taxon>
        <taxon>Coemansia</taxon>
    </lineage>
</organism>
<name>A0A9W8EFD9_9FUNG</name>
<keyword evidence="1" id="KW-0521">NADP</keyword>
<dbReference type="SUPFAM" id="SSF51735">
    <property type="entry name" value="NAD(P)-binding Rossmann-fold domains"/>
    <property type="match status" value="1"/>
</dbReference>
<reference evidence="5" key="1">
    <citation type="submission" date="2022-07" db="EMBL/GenBank/DDBJ databases">
        <title>Phylogenomic reconstructions and comparative analyses of Kickxellomycotina fungi.</title>
        <authorList>
            <person name="Reynolds N.K."/>
            <person name="Stajich J.E."/>
            <person name="Barry K."/>
            <person name="Grigoriev I.V."/>
            <person name="Crous P."/>
            <person name="Smith M.E."/>
        </authorList>
    </citation>
    <scope>NUCLEOTIDE SEQUENCE</scope>
    <source>
        <strain evidence="5">IMI 214461</strain>
    </source>
</reference>
<dbReference type="Pfam" id="PF05368">
    <property type="entry name" value="NmrA"/>
    <property type="match status" value="1"/>
</dbReference>
<gene>
    <name evidence="5" type="ORF">H4R26_002703</name>
</gene>
<sequence length="359" mass="38824">MDSAASTLPDAPSTLYKPETTNTTEKYMSGDVIIKPTKSNRLCLKRNFQIFAAIMLSGGIYPLYRPDNSLGAMFSSELQSSGPEIHVTILATSTSQQALEKQYTGNAQFTLCTIDLSDQPSIVKALLGQDLVLSTISGNALLTQLELIKAAELAGVKYFVPADYGPDIAFPSNNGLPLFATNATVQSALKSSTLNYMIVTSGFFADYYLTPLFGWSLDGAPTATVYGDDNAKNSFTSLGDIAKYTIAAIKRIDEFENQNLRLAAYTLSFVDWCNLVEQEAGTRVKVAEADLAPIIEAAKLDIDPPKDLEAIKRQMAIVLANGAGKVDWETHSLDNSKFPEITPAPIELVVKQALAKALK</sequence>
<evidence type="ECO:0000256" key="3">
    <source>
        <dbReference type="SAM" id="MobiDB-lite"/>
    </source>
</evidence>
<dbReference type="GO" id="GO:0016491">
    <property type="term" value="F:oxidoreductase activity"/>
    <property type="evidence" value="ECO:0007669"/>
    <property type="project" value="UniProtKB-KW"/>
</dbReference>
<dbReference type="OrthoDB" id="9974981at2759"/>
<evidence type="ECO:0000256" key="1">
    <source>
        <dbReference type="ARBA" id="ARBA00022857"/>
    </source>
</evidence>
<dbReference type="EMBL" id="JANBQF010000175">
    <property type="protein sequence ID" value="KAJ2004115.1"/>
    <property type="molecule type" value="Genomic_DNA"/>
</dbReference>